<sequence length="110" mass="12965">MSSSQNYSKNDRKRSSNWEASSLFDSASSYNNRGFEAMPSYCACGGVRDVLQTTRTQEHYGFRFWGCRFYKMEMESIQKDLEFIKKDLDFIQKDLESSKRWIKILVVICI</sequence>
<comment type="caution">
    <text evidence="1">The sequence shown here is derived from an EMBL/GenBank/DDBJ whole genome shotgun (WGS) entry which is preliminary data.</text>
</comment>
<reference evidence="1 2" key="1">
    <citation type="submission" date="2024-01" db="EMBL/GenBank/DDBJ databases">
        <title>The genomes of 5 underutilized Papilionoideae crops provide insights into root nodulation and disease resistanc.</title>
        <authorList>
            <person name="Yuan L."/>
        </authorList>
    </citation>
    <scope>NUCLEOTIDE SEQUENCE [LARGE SCALE GENOMIC DNA]</scope>
    <source>
        <strain evidence="1">ZHUSHIDOU_FW_LH</strain>
        <tissue evidence="1">Leaf</tissue>
    </source>
</reference>
<dbReference type="AlphaFoldDB" id="A0AAN9I960"/>
<name>A0AAN9I960_CROPI</name>
<evidence type="ECO:0000313" key="1">
    <source>
        <dbReference type="EMBL" id="KAK7268345.1"/>
    </source>
</evidence>
<evidence type="ECO:0000313" key="2">
    <source>
        <dbReference type="Proteomes" id="UP001372338"/>
    </source>
</evidence>
<proteinExistence type="predicted"/>
<dbReference type="Proteomes" id="UP001372338">
    <property type="component" value="Unassembled WGS sequence"/>
</dbReference>
<gene>
    <name evidence="1" type="ORF">RIF29_21043</name>
</gene>
<keyword evidence="2" id="KW-1185">Reference proteome</keyword>
<accession>A0AAN9I960</accession>
<organism evidence="1 2">
    <name type="scientific">Crotalaria pallida</name>
    <name type="common">Smooth rattlebox</name>
    <name type="synonym">Crotalaria striata</name>
    <dbReference type="NCBI Taxonomy" id="3830"/>
    <lineage>
        <taxon>Eukaryota</taxon>
        <taxon>Viridiplantae</taxon>
        <taxon>Streptophyta</taxon>
        <taxon>Embryophyta</taxon>
        <taxon>Tracheophyta</taxon>
        <taxon>Spermatophyta</taxon>
        <taxon>Magnoliopsida</taxon>
        <taxon>eudicotyledons</taxon>
        <taxon>Gunneridae</taxon>
        <taxon>Pentapetalae</taxon>
        <taxon>rosids</taxon>
        <taxon>fabids</taxon>
        <taxon>Fabales</taxon>
        <taxon>Fabaceae</taxon>
        <taxon>Papilionoideae</taxon>
        <taxon>50 kb inversion clade</taxon>
        <taxon>genistoids sensu lato</taxon>
        <taxon>core genistoids</taxon>
        <taxon>Crotalarieae</taxon>
        <taxon>Crotalaria</taxon>
    </lineage>
</organism>
<dbReference type="EMBL" id="JAYWIO010000004">
    <property type="protein sequence ID" value="KAK7268345.1"/>
    <property type="molecule type" value="Genomic_DNA"/>
</dbReference>
<protein>
    <submittedName>
        <fullName evidence="1">Uncharacterized protein</fullName>
    </submittedName>
</protein>